<feature type="repeat" description="ANK" evidence="3">
    <location>
        <begin position="397"/>
        <end position="429"/>
    </location>
</feature>
<dbReference type="PROSITE" id="PS50088">
    <property type="entry name" value="ANK_REPEAT"/>
    <property type="match status" value="3"/>
</dbReference>
<dbReference type="InterPro" id="IPR002110">
    <property type="entry name" value="Ankyrin_rpt"/>
</dbReference>
<dbReference type="PANTHER" id="PTHR24171">
    <property type="entry name" value="ANKYRIN REPEAT DOMAIN-CONTAINING PROTEIN 39-RELATED"/>
    <property type="match status" value="1"/>
</dbReference>
<accession>A0A8S8X9E7</accession>
<keyword evidence="2 3" id="KW-0040">ANK repeat</keyword>
<evidence type="ECO:0000256" key="1">
    <source>
        <dbReference type="ARBA" id="ARBA00022737"/>
    </source>
</evidence>
<feature type="repeat" description="ANK" evidence="3">
    <location>
        <begin position="132"/>
        <end position="164"/>
    </location>
</feature>
<dbReference type="RefSeq" id="WP_420241134.1">
    <property type="nucleotide sequence ID" value="NZ_BOPV01000001.1"/>
</dbReference>
<sequence length="457" mass="49340">MASTPHRPLPDNPSAEHLRKQAKRLAKELHIQLAAAQHQLAQAYGYKSWAALLQAVKDAEPVSPRSELGAAAARGDLGAIRTLLARGDAADGHDGESPLQLACRADASDATRYEAAHLLLQAGANPRKQGDGGTTAMHEAAARGPRELVELLIRNGGLSYLADADGRTPLDHARAAKQTRIMHLLDRPVLDDARFKAAVFALQHGSVAALDRILDSYPALLHDRAIEPDCYPQDYFRAPKLFWFVAFNPTPTEPVPPEIVDIARSMIRRGVEPADLNYTLELTLTGATIRESGYQDALVATLLEAGAVLKPSMVIFALFEGATATVERLLQQNGLAVTAPIAAALDRRDDLKHLLPAASPSELHQSLGLAVFHRNLEAARICLDAGADANDFLPVHKHSTPLHQAALNDDVPMLQLLIERGARTDVKDTLWNGTPLGWAYHQKAKAALAFLKDATPA</sequence>
<dbReference type="Gene3D" id="1.25.40.20">
    <property type="entry name" value="Ankyrin repeat-containing domain"/>
    <property type="match status" value="2"/>
</dbReference>
<organism evidence="4 5">
    <name type="scientific">Roseiterribacter gracilis</name>
    <dbReference type="NCBI Taxonomy" id="2812848"/>
    <lineage>
        <taxon>Bacteria</taxon>
        <taxon>Pseudomonadati</taxon>
        <taxon>Pseudomonadota</taxon>
        <taxon>Alphaproteobacteria</taxon>
        <taxon>Rhodospirillales</taxon>
        <taxon>Roseiterribacteraceae</taxon>
        <taxon>Roseiterribacter</taxon>
    </lineage>
</organism>
<protein>
    <recommendedName>
        <fullName evidence="6">Ankyrin repeat domain-containing protein</fullName>
    </recommendedName>
</protein>
<proteinExistence type="predicted"/>
<dbReference type="Proteomes" id="UP000681075">
    <property type="component" value="Unassembled WGS sequence"/>
</dbReference>
<feature type="repeat" description="ANK" evidence="3">
    <location>
        <begin position="94"/>
        <end position="131"/>
    </location>
</feature>
<keyword evidence="5" id="KW-1185">Reference proteome</keyword>
<dbReference type="SUPFAM" id="SSF48403">
    <property type="entry name" value="Ankyrin repeat"/>
    <property type="match status" value="1"/>
</dbReference>
<dbReference type="EMBL" id="BOPV01000001">
    <property type="protein sequence ID" value="GIL38169.1"/>
    <property type="molecule type" value="Genomic_DNA"/>
</dbReference>
<comment type="caution">
    <text evidence="4">The sequence shown here is derived from an EMBL/GenBank/DDBJ whole genome shotgun (WGS) entry which is preliminary data.</text>
</comment>
<evidence type="ECO:0000256" key="2">
    <source>
        <dbReference type="ARBA" id="ARBA00023043"/>
    </source>
</evidence>
<evidence type="ECO:0000256" key="3">
    <source>
        <dbReference type="PROSITE-ProRule" id="PRU00023"/>
    </source>
</evidence>
<dbReference type="Pfam" id="PF13637">
    <property type="entry name" value="Ank_4"/>
    <property type="match status" value="1"/>
</dbReference>
<dbReference type="InterPro" id="IPR036770">
    <property type="entry name" value="Ankyrin_rpt-contain_sf"/>
</dbReference>
<dbReference type="PROSITE" id="PS50297">
    <property type="entry name" value="ANK_REP_REGION"/>
    <property type="match status" value="2"/>
</dbReference>
<dbReference type="SMART" id="SM00248">
    <property type="entry name" value="ANK"/>
    <property type="match status" value="4"/>
</dbReference>
<dbReference type="AlphaFoldDB" id="A0A8S8X9E7"/>
<name>A0A8S8X9E7_9PROT</name>
<keyword evidence="1" id="KW-0677">Repeat</keyword>
<evidence type="ECO:0000313" key="4">
    <source>
        <dbReference type="EMBL" id="GIL38169.1"/>
    </source>
</evidence>
<gene>
    <name evidence="4" type="ORF">TMPK1_04060</name>
</gene>
<dbReference type="PANTHER" id="PTHR24171:SF9">
    <property type="entry name" value="ANKYRIN REPEAT DOMAIN-CONTAINING PROTEIN 39"/>
    <property type="match status" value="1"/>
</dbReference>
<evidence type="ECO:0008006" key="6">
    <source>
        <dbReference type="Google" id="ProtNLM"/>
    </source>
</evidence>
<dbReference type="Pfam" id="PF12796">
    <property type="entry name" value="Ank_2"/>
    <property type="match status" value="1"/>
</dbReference>
<evidence type="ECO:0000313" key="5">
    <source>
        <dbReference type="Proteomes" id="UP000681075"/>
    </source>
</evidence>
<reference evidence="4" key="1">
    <citation type="submission" date="2021-02" db="EMBL/GenBank/DDBJ databases">
        <title>Genome sequence of Rhodospirillales sp. strain TMPK1 isolated from soil.</title>
        <authorList>
            <person name="Nakai R."/>
            <person name="Kusada H."/>
            <person name="Tamaki H."/>
        </authorList>
    </citation>
    <scope>NUCLEOTIDE SEQUENCE</scope>
    <source>
        <strain evidence="4">TMPK1</strain>
    </source>
</reference>